<dbReference type="EMBL" id="CP138327">
    <property type="protein sequence ID" value="WXT99418.1"/>
    <property type="molecule type" value="Genomic_DNA"/>
</dbReference>
<reference evidence="3" key="1">
    <citation type="submission" date="2023-10" db="EMBL/GenBank/DDBJ databases">
        <title>The first scallop-associated chemosynthetic bacterial symbiont.</title>
        <authorList>
            <person name="Lin Y.-T."/>
            <person name="Sun J."/>
            <person name="Ip J.C.-H."/>
            <person name="He X."/>
            <person name="Gao Z.-M."/>
            <person name="Perez M."/>
            <person name="Xu T."/>
            <person name="Qian P.-Y."/>
            <person name="Qiu J.-W."/>
        </authorList>
    </citation>
    <scope>NUCLEOTIDE SEQUENCE</scope>
    <source>
        <strain evidence="3">Gill1</strain>
    </source>
</reference>
<proteinExistence type="predicted"/>
<sequence length="144" mass="16536">MGGEKLDEVCEITSKLIDPKEAQYQGLIHIGAGNIISEKGTLIDLKTAKEENLISGKFLFDESMVLYSKIRPYLMKIVKCEFKGLCSADIYPLVPYKNELTQSFLYHLLSSHHFTEYAIEGSQRAGMPKVNRKHLFEYSFFYQQ</sequence>
<evidence type="ECO:0000256" key="2">
    <source>
        <dbReference type="ARBA" id="ARBA00023125"/>
    </source>
</evidence>
<accession>A0AAU6PEL3</accession>
<dbReference type="AlphaFoldDB" id="A0AAU6PEL3"/>
<dbReference type="REBASE" id="963286">
    <property type="entry name" value="S2.CmaGill1ORF112P"/>
</dbReference>
<dbReference type="Gene3D" id="3.90.220.20">
    <property type="entry name" value="DNA methylase specificity domains"/>
    <property type="match status" value="1"/>
</dbReference>
<dbReference type="GO" id="GO:0009307">
    <property type="term" value="P:DNA restriction-modification system"/>
    <property type="evidence" value="ECO:0007669"/>
    <property type="project" value="UniProtKB-KW"/>
</dbReference>
<name>A0AAU6PEL3_9GAMM</name>
<keyword evidence="1" id="KW-0680">Restriction system</keyword>
<dbReference type="SUPFAM" id="SSF116734">
    <property type="entry name" value="DNA methylase specificity domain"/>
    <property type="match status" value="1"/>
</dbReference>
<protein>
    <submittedName>
        <fullName evidence="3">Uncharacterized protein</fullName>
    </submittedName>
</protein>
<evidence type="ECO:0000256" key="1">
    <source>
        <dbReference type="ARBA" id="ARBA00022747"/>
    </source>
</evidence>
<dbReference type="GO" id="GO:0003677">
    <property type="term" value="F:DNA binding"/>
    <property type="evidence" value="ECO:0007669"/>
    <property type="project" value="UniProtKB-KW"/>
</dbReference>
<evidence type="ECO:0000313" key="3">
    <source>
        <dbReference type="EMBL" id="WXT99418.1"/>
    </source>
</evidence>
<keyword evidence="2" id="KW-0238">DNA-binding</keyword>
<dbReference type="InterPro" id="IPR044946">
    <property type="entry name" value="Restrct_endonuc_typeI_TRD_sf"/>
</dbReference>
<gene>
    <name evidence="3" type="ORF">Ctma_0115</name>
</gene>
<organism evidence="3">
    <name type="scientific">Catillopecten margaritatus gill symbiont</name>
    <dbReference type="NCBI Taxonomy" id="3083288"/>
    <lineage>
        <taxon>Bacteria</taxon>
        <taxon>Pseudomonadati</taxon>
        <taxon>Pseudomonadota</taxon>
        <taxon>Gammaproteobacteria</taxon>
        <taxon>sulfur-oxidizing symbionts</taxon>
    </lineage>
</organism>